<dbReference type="EMBL" id="UYJE01007456">
    <property type="protein sequence ID" value="VDI54937.1"/>
    <property type="molecule type" value="Genomic_DNA"/>
</dbReference>
<dbReference type="GO" id="GO:0006357">
    <property type="term" value="P:regulation of transcription by RNA polymerase II"/>
    <property type="evidence" value="ECO:0007669"/>
    <property type="project" value="TreeGrafter"/>
</dbReference>
<dbReference type="InterPro" id="IPR046341">
    <property type="entry name" value="SET_dom_sf"/>
</dbReference>
<dbReference type="InterPro" id="IPR051760">
    <property type="entry name" value="KMT5A"/>
</dbReference>
<evidence type="ECO:0000313" key="2">
    <source>
        <dbReference type="Proteomes" id="UP000596742"/>
    </source>
</evidence>
<protein>
    <recommendedName>
        <fullName evidence="3">SET domain-containing protein</fullName>
    </recommendedName>
</protein>
<sequence>MGRFVNDRVGADENALMKRIVVDGSPHLVLFARRDIYLGDENRYDYGDASRNPPWRKRPLTEEKKILMADEFVMDIEENDKDIMKFEITKLQPIWDLLIDKECNVPYCNVNKLLTSLNL</sequence>
<evidence type="ECO:0008006" key="3">
    <source>
        <dbReference type="Google" id="ProtNLM"/>
    </source>
</evidence>
<accession>A0A8B6FT78</accession>
<name>A0A8B6FT78_MYTGA</name>
<dbReference type="AlphaFoldDB" id="A0A8B6FT78"/>
<proteinExistence type="predicted"/>
<dbReference type="GO" id="GO:0042799">
    <property type="term" value="F:histone H4K20 methyltransferase activity"/>
    <property type="evidence" value="ECO:0007669"/>
    <property type="project" value="TreeGrafter"/>
</dbReference>
<dbReference type="PANTHER" id="PTHR46167">
    <property type="entry name" value="N-LYSINE METHYLTRANSFERASE KMT5A"/>
    <property type="match status" value="1"/>
</dbReference>
<dbReference type="GO" id="GO:0005700">
    <property type="term" value="C:polytene chromosome"/>
    <property type="evidence" value="ECO:0007669"/>
    <property type="project" value="TreeGrafter"/>
</dbReference>
<evidence type="ECO:0000313" key="1">
    <source>
        <dbReference type="EMBL" id="VDI54937.1"/>
    </source>
</evidence>
<dbReference type="PANTHER" id="PTHR46167:SF1">
    <property type="entry name" value="N-LYSINE METHYLTRANSFERASE KMT5A"/>
    <property type="match status" value="1"/>
</dbReference>
<dbReference type="GO" id="GO:0005634">
    <property type="term" value="C:nucleus"/>
    <property type="evidence" value="ECO:0007669"/>
    <property type="project" value="TreeGrafter"/>
</dbReference>
<dbReference type="Proteomes" id="UP000596742">
    <property type="component" value="Unassembled WGS sequence"/>
</dbReference>
<keyword evidence="2" id="KW-1185">Reference proteome</keyword>
<gene>
    <name evidence="1" type="ORF">MGAL_10B040689</name>
</gene>
<dbReference type="OrthoDB" id="10067281at2759"/>
<dbReference type="SUPFAM" id="SSF82199">
    <property type="entry name" value="SET domain"/>
    <property type="match status" value="1"/>
</dbReference>
<comment type="caution">
    <text evidence="1">The sequence shown here is derived from an EMBL/GenBank/DDBJ whole genome shotgun (WGS) entry which is preliminary data.</text>
</comment>
<dbReference type="Gene3D" id="2.170.270.10">
    <property type="entry name" value="SET domain"/>
    <property type="match status" value="1"/>
</dbReference>
<reference evidence="1" key="1">
    <citation type="submission" date="2018-11" db="EMBL/GenBank/DDBJ databases">
        <authorList>
            <person name="Alioto T."/>
            <person name="Alioto T."/>
        </authorList>
    </citation>
    <scope>NUCLEOTIDE SEQUENCE</scope>
</reference>
<dbReference type="GO" id="GO:0043516">
    <property type="term" value="P:regulation of DNA damage response, signal transduction by p53 class mediator"/>
    <property type="evidence" value="ECO:0007669"/>
    <property type="project" value="TreeGrafter"/>
</dbReference>
<organism evidence="1 2">
    <name type="scientific">Mytilus galloprovincialis</name>
    <name type="common">Mediterranean mussel</name>
    <dbReference type="NCBI Taxonomy" id="29158"/>
    <lineage>
        <taxon>Eukaryota</taxon>
        <taxon>Metazoa</taxon>
        <taxon>Spiralia</taxon>
        <taxon>Lophotrochozoa</taxon>
        <taxon>Mollusca</taxon>
        <taxon>Bivalvia</taxon>
        <taxon>Autobranchia</taxon>
        <taxon>Pteriomorphia</taxon>
        <taxon>Mytilida</taxon>
        <taxon>Mytiloidea</taxon>
        <taxon>Mytilidae</taxon>
        <taxon>Mytilinae</taxon>
        <taxon>Mytilus</taxon>
    </lineage>
</organism>